<protein>
    <submittedName>
        <fullName evidence="2">Pro-Pol polyprotein</fullName>
    </submittedName>
</protein>
<evidence type="ECO:0000313" key="3">
    <source>
        <dbReference type="Proteomes" id="UP000257109"/>
    </source>
</evidence>
<dbReference type="InterPro" id="IPR001584">
    <property type="entry name" value="Integrase_cat-core"/>
</dbReference>
<feature type="domain" description="Integrase catalytic" evidence="1">
    <location>
        <begin position="1"/>
        <end position="119"/>
    </location>
</feature>
<dbReference type="Gene3D" id="3.30.420.10">
    <property type="entry name" value="Ribonuclease H-like superfamily/Ribonuclease H"/>
    <property type="match status" value="1"/>
</dbReference>
<name>A0A371FUC1_MUCPR</name>
<gene>
    <name evidence="2" type="primary">pol</name>
    <name evidence="2" type="ORF">CR513_37349</name>
</gene>
<accession>A0A371FUC1</accession>
<keyword evidence="3" id="KW-1185">Reference proteome</keyword>
<proteinExistence type="predicted"/>
<dbReference type="InterPro" id="IPR050951">
    <property type="entry name" value="Retrovirus_Pol_polyprotein"/>
</dbReference>
<dbReference type="SUPFAM" id="SSF53098">
    <property type="entry name" value="Ribonuclease H-like"/>
    <property type="match status" value="1"/>
</dbReference>
<dbReference type="GO" id="GO:0003676">
    <property type="term" value="F:nucleic acid binding"/>
    <property type="evidence" value="ECO:0007669"/>
    <property type="project" value="InterPro"/>
</dbReference>
<comment type="caution">
    <text evidence="2">The sequence shown here is derived from an EMBL/GenBank/DDBJ whole genome shotgun (WGS) entry which is preliminary data.</text>
</comment>
<dbReference type="GO" id="GO:0015074">
    <property type="term" value="P:DNA integration"/>
    <property type="evidence" value="ECO:0007669"/>
    <property type="project" value="InterPro"/>
</dbReference>
<dbReference type="EMBL" id="QJKJ01007793">
    <property type="protein sequence ID" value="RDX81914.1"/>
    <property type="molecule type" value="Genomic_DNA"/>
</dbReference>
<sequence length="131" mass="15654">MYYVWDNPYLCRLCNDQVTHRFSVPKALINDQGSHFCNHTMATLLEKYGVVHQIATTYHPQTNGQAEVFNREIKKLLQKMANPSRNDWSHLLEDALWKHRTTYRTPLRMSPYWIFFDKTCHLPVEIEHQAY</sequence>
<evidence type="ECO:0000313" key="2">
    <source>
        <dbReference type="EMBL" id="RDX81914.1"/>
    </source>
</evidence>
<dbReference type="InterPro" id="IPR036397">
    <property type="entry name" value="RNaseH_sf"/>
</dbReference>
<dbReference type="Proteomes" id="UP000257109">
    <property type="component" value="Unassembled WGS sequence"/>
</dbReference>
<feature type="non-terminal residue" evidence="2">
    <location>
        <position position="1"/>
    </location>
</feature>
<organism evidence="2 3">
    <name type="scientific">Mucuna pruriens</name>
    <name type="common">Velvet bean</name>
    <name type="synonym">Dolichos pruriens</name>
    <dbReference type="NCBI Taxonomy" id="157652"/>
    <lineage>
        <taxon>Eukaryota</taxon>
        <taxon>Viridiplantae</taxon>
        <taxon>Streptophyta</taxon>
        <taxon>Embryophyta</taxon>
        <taxon>Tracheophyta</taxon>
        <taxon>Spermatophyta</taxon>
        <taxon>Magnoliopsida</taxon>
        <taxon>eudicotyledons</taxon>
        <taxon>Gunneridae</taxon>
        <taxon>Pentapetalae</taxon>
        <taxon>rosids</taxon>
        <taxon>fabids</taxon>
        <taxon>Fabales</taxon>
        <taxon>Fabaceae</taxon>
        <taxon>Papilionoideae</taxon>
        <taxon>50 kb inversion clade</taxon>
        <taxon>NPAAA clade</taxon>
        <taxon>indigoferoid/millettioid clade</taxon>
        <taxon>Phaseoleae</taxon>
        <taxon>Mucuna</taxon>
    </lineage>
</organism>
<dbReference type="PANTHER" id="PTHR37984:SF5">
    <property type="entry name" value="PROTEIN NYNRIN-LIKE"/>
    <property type="match status" value="1"/>
</dbReference>
<dbReference type="AlphaFoldDB" id="A0A371FUC1"/>
<evidence type="ECO:0000259" key="1">
    <source>
        <dbReference type="PROSITE" id="PS50994"/>
    </source>
</evidence>
<dbReference type="PROSITE" id="PS50994">
    <property type="entry name" value="INTEGRASE"/>
    <property type="match status" value="1"/>
</dbReference>
<dbReference type="InterPro" id="IPR012337">
    <property type="entry name" value="RNaseH-like_sf"/>
</dbReference>
<reference evidence="2" key="1">
    <citation type="submission" date="2018-05" db="EMBL/GenBank/DDBJ databases">
        <title>Draft genome of Mucuna pruriens seed.</title>
        <authorList>
            <person name="Nnadi N.E."/>
            <person name="Vos R."/>
            <person name="Hasami M.H."/>
            <person name="Devisetty U.K."/>
            <person name="Aguiy J.C."/>
        </authorList>
    </citation>
    <scope>NUCLEOTIDE SEQUENCE [LARGE SCALE GENOMIC DNA]</scope>
    <source>
        <strain evidence="2">JCA_2017</strain>
    </source>
</reference>
<dbReference type="OrthoDB" id="2273864at2759"/>
<dbReference type="PANTHER" id="PTHR37984">
    <property type="entry name" value="PROTEIN CBG26694"/>
    <property type="match status" value="1"/>
</dbReference>